<comment type="caution">
    <text evidence="1">The sequence shown here is derived from an EMBL/GenBank/DDBJ whole genome shotgun (WGS) entry which is preliminary data.</text>
</comment>
<keyword evidence="2" id="KW-1185">Reference proteome</keyword>
<accession>A0ACA9JVZ3</accession>
<name>A0ACA9JVZ3_9GLOM</name>
<dbReference type="EMBL" id="CAJVPW010000012">
    <property type="protein sequence ID" value="CAG8439303.1"/>
    <property type="molecule type" value="Genomic_DNA"/>
</dbReference>
<proteinExistence type="predicted"/>
<organism evidence="1 2">
    <name type="scientific">Cetraspora pellucida</name>
    <dbReference type="NCBI Taxonomy" id="1433469"/>
    <lineage>
        <taxon>Eukaryota</taxon>
        <taxon>Fungi</taxon>
        <taxon>Fungi incertae sedis</taxon>
        <taxon>Mucoromycota</taxon>
        <taxon>Glomeromycotina</taxon>
        <taxon>Glomeromycetes</taxon>
        <taxon>Diversisporales</taxon>
        <taxon>Gigasporaceae</taxon>
        <taxon>Cetraspora</taxon>
    </lineage>
</organism>
<sequence>LQLVLDKNDKEIYKSALYDIVIADVQSILTYSAKQKITRIFVKDDEIYYDKIFDNRTHQTSNEIHYDEIYSNEICCDEVSSKNIIIINFSEDEDDNTNQEIFVEDDEEVLIFATN</sequence>
<protein>
    <submittedName>
        <fullName evidence="1">6361_t:CDS:1</fullName>
    </submittedName>
</protein>
<evidence type="ECO:0000313" key="2">
    <source>
        <dbReference type="Proteomes" id="UP000789366"/>
    </source>
</evidence>
<evidence type="ECO:0000313" key="1">
    <source>
        <dbReference type="EMBL" id="CAG8439303.1"/>
    </source>
</evidence>
<dbReference type="Proteomes" id="UP000789366">
    <property type="component" value="Unassembled WGS sequence"/>
</dbReference>
<feature type="non-terminal residue" evidence="1">
    <location>
        <position position="1"/>
    </location>
</feature>
<gene>
    <name evidence="1" type="ORF">SPELUC_LOCUS47</name>
</gene>
<reference evidence="1" key="1">
    <citation type="submission" date="2021-06" db="EMBL/GenBank/DDBJ databases">
        <authorList>
            <person name="Kallberg Y."/>
            <person name="Tangrot J."/>
            <person name="Rosling A."/>
        </authorList>
    </citation>
    <scope>NUCLEOTIDE SEQUENCE</scope>
    <source>
        <strain evidence="1">28 12/20/2015</strain>
    </source>
</reference>